<reference evidence="1 2" key="1">
    <citation type="submission" date="2018-12" db="EMBL/GenBank/DDBJ databases">
        <title>The Draft Genome Sequence of the Soil Bacterium Pedobacter tournemirensis R1.</title>
        <authorList>
            <person name="He J."/>
        </authorList>
    </citation>
    <scope>NUCLEOTIDE SEQUENCE [LARGE SCALE GENOMIC DNA]</scope>
    <source>
        <strain evidence="1 2">R1</strain>
    </source>
</reference>
<dbReference type="InterPro" id="IPR021272">
    <property type="entry name" value="DUF2851"/>
</dbReference>
<dbReference type="Pfam" id="PF11013">
    <property type="entry name" value="DUF2851"/>
    <property type="match status" value="1"/>
</dbReference>
<proteinExistence type="predicted"/>
<dbReference type="Proteomes" id="UP000290848">
    <property type="component" value="Unassembled WGS sequence"/>
</dbReference>
<accession>A0A4Q0MCL7</accession>
<comment type="caution">
    <text evidence="1">The sequence shown here is derived from an EMBL/GenBank/DDBJ whole genome shotgun (WGS) entry which is preliminary data.</text>
</comment>
<dbReference type="AlphaFoldDB" id="A0A4Q0MCL7"/>
<evidence type="ECO:0000313" key="1">
    <source>
        <dbReference type="EMBL" id="RXF71080.1"/>
    </source>
</evidence>
<dbReference type="RefSeq" id="WP_128768325.1">
    <property type="nucleotide sequence ID" value="NZ_RXOC01000003.1"/>
</dbReference>
<name>A0A4Q0MCL7_9SPHI</name>
<sequence>MTEDFICFIWKFRQFSQKDLKTIYSEPVEIIAPGIYNKDAGPDFSDVKVRINNTLWAGNAEVHIQSSDWERHKHGQDEAYNNVVLHIVYEHDKSVLRNDGTEPPTLELKNYITPGIEKRYHMLMENLSWIPCEKQMGQVDEIYIGNWLSRMLIERLEEKSSGIFALVEECKGSWDDAFYIQIARNFGLKVNALPFELLARSLPQQILGKHKNSPLQTEALLFGQAGLLNEEQQDVYTSLLTKEYHFLKKKYSLKPIDSYLWKFLRLRPQNFPTLRIAQFSALILKSTRLFSQILEIKETKKIADLFKGLRPNPYWDNHYRLGKVSTGVSPQLGQEAINNILINTVAVMIFSYGKYIDDENLMRRAVDILENLPSETNHITKRFNEIGVACGNADRSQALLQLKKSWCDKKNCLFCAVGAKIINSD</sequence>
<organism evidence="1 2">
    <name type="scientific">Arcticibacter tournemirensis</name>
    <dbReference type="NCBI Taxonomy" id="699437"/>
    <lineage>
        <taxon>Bacteria</taxon>
        <taxon>Pseudomonadati</taxon>
        <taxon>Bacteroidota</taxon>
        <taxon>Sphingobacteriia</taxon>
        <taxon>Sphingobacteriales</taxon>
        <taxon>Sphingobacteriaceae</taxon>
        <taxon>Arcticibacter</taxon>
    </lineage>
</organism>
<protein>
    <submittedName>
        <fullName evidence="1">DUF2851 family protein</fullName>
    </submittedName>
</protein>
<gene>
    <name evidence="1" type="ORF">EKH83_05100</name>
</gene>
<evidence type="ECO:0000313" key="2">
    <source>
        <dbReference type="Proteomes" id="UP000290848"/>
    </source>
</evidence>
<dbReference type="EMBL" id="RXOC01000003">
    <property type="protein sequence ID" value="RXF71080.1"/>
    <property type="molecule type" value="Genomic_DNA"/>
</dbReference>